<organism evidence="5 6">
    <name type="scientific">Nakamurella panacisegetis</name>
    <dbReference type="NCBI Taxonomy" id="1090615"/>
    <lineage>
        <taxon>Bacteria</taxon>
        <taxon>Bacillati</taxon>
        <taxon>Actinomycetota</taxon>
        <taxon>Actinomycetes</taxon>
        <taxon>Nakamurellales</taxon>
        <taxon>Nakamurellaceae</taxon>
        <taxon>Nakamurella</taxon>
    </lineage>
</organism>
<dbReference type="Proteomes" id="UP000198741">
    <property type="component" value="Chromosome I"/>
</dbReference>
<dbReference type="OrthoDB" id="3403733at2"/>
<reference evidence="5 6" key="1">
    <citation type="submission" date="2016-10" db="EMBL/GenBank/DDBJ databases">
        <authorList>
            <person name="de Groot N.N."/>
        </authorList>
    </citation>
    <scope>NUCLEOTIDE SEQUENCE [LARGE SCALE GENOMIC DNA]</scope>
    <source>
        <strain evidence="6">P4-7,KCTC 19426,CECT 7604</strain>
    </source>
</reference>
<evidence type="ECO:0000256" key="3">
    <source>
        <dbReference type="SAM" id="MobiDB-lite"/>
    </source>
</evidence>
<dbReference type="InterPro" id="IPR041678">
    <property type="entry name" value="TetR_C_16"/>
</dbReference>
<dbReference type="InterPro" id="IPR050109">
    <property type="entry name" value="HTH-type_TetR-like_transc_reg"/>
</dbReference>
<dbReference type="PANTHER" id="PTHR30055:SF235">
    <property type="entry name" value="TRANSCRIPTIONAL REGULATORY PROTEIN"/>
    <property type="match status" value="1"/>
</dbReference>
<dbReference type="Pfam" id="PF17920">
    <property type="entry name" value="TetR_C_16"/>
    <property type="match status" value="1"/>
</dbReference>
<gene>
    <name evidence="5" type="ORF">SAMN04515671_2056</name>
</gene>
<evidence type="ECO:0000313" key="6">
    <source>
        <dbReference type="Proteomes" id="UP000198741"/>
    </source>
</evidence>
<dbReference type="SUPFAM" id="SSF48498">
    <property type="entry name" value="Tetracyclin repressor-like, C-terminal domain"/>
    <property type="match status" value="1"/>
</dbReference>
<dbReference type="EMBL" id="LT629710">
    <property type="protein sequence ID" value="SDO81669.1"/>
    <property type="molecule type" value="Genomic_DNA"/>
</dbReference>
<dbReference type="AlphaFoldDB" id="A0A1H0MMI8"/>
<dbReference type="STRING" id="1090615.SAMN04515671_2056"/>
<dbReference type="InterPro" id="IPR001647">
    <property type="entry name" value="HTH_TetR"/>
</dbReference>
<feature type="domain" description="HTH tetR-type" evidence="4">
    <location>
        <begin position="14"/>
        <end position="74"/>
    </location>
</feature>
<feature type="DNA-binding region" description="H-T-H motif" evidence="2">
    <location>
        <begin position="37"/>
        <end position="56"/>
    </location>
</feature>
<dbReference type="PROSITE" id="PS50977">
    <property type="entry name" value="HTH_TETR_2"/>
    <property type="match status" value="1"/>
</dbReference>
<dbReference type="PRINTS" id="PR00455">
    <property type="entry name" value="HTHTETR"/>
</dbReference>
<dbReference type="GO" id="GO:0003700">
    <property type="term" value="F:DNA-binding transcription factor activity"/>
    <property type="evidence" value="ECO:0007669"/>
    <property type="project" value="TreeGrafter"/>
</dbReference>
<proteinExistence type="predicted"/>
<dbReference type="PANTHER" id="PTHR30055">
    <property type="entry name" value="HTH-TYPE TRANSCRIPTIONAL REGULATOR RUTR"/>
    <property type="match status" value="1"/>
</dbReference>
<keyword evidence="6" id="KW-1185">Reference proteome</keyword>
<dbReference type="GO" id="GO:0000976">
    <property type="term" value="F:transcription cis-regulatory region binding"/>
    <property type="evidence" value="ECO:0007669"/>
    <property type="project" value="TreeGrafter"/>
</dbReference>
<dbReference type="InterPro" id="IPR036271">
    <property type="entry name" value="Tet_transcr_reg_TetR-rel_C_sf"/>
</dbReference>
<keyword evidence="1 2" id="KW-0238">DNA-binding</keyword>
<protein>
    <submittedName>
        <fullName evidence="5">Regulatory protein, tetR family</fullName>
    </submittedName>
</protein>
<dbReference type="SUPFAM" id="SSF46689">
    <property type="entry name" value="Homeodomain-like"/>
    <property type="match status" value="1"/>
</dbReference>
<dbReference type="Gene3D" id="1.10.357.10">
    <property type="entry name" value="Tetracycline Repressor, domain 2"/>
    <property type="match status" value="1"/>
</dbReference>
<dbReference type="InterPro" id="IPR009057">
    <property type="entry name" value="Homeodomain-like_sf"/>
</dbReference>
<evidence type="ECO:0000256" key="2">
    <source>
        <dbReference type="PROSITE-ProRule" id="PRU00335"/>
    </source>
</evidence>
<dbReference type="Gene3D" id="1.10.10.60">
    <property type="entry name" value="Homeodomain-like"/>
    <property type="match status" value="1"/>
</dbReference>
<feature type="region of interest" description="Disordered" evidence="3">
    <location>
        <begin position="201"/>
        <end position="235"/>
    </location>
</feature>
<name>A0A1H0MMI8_9ACTN</name>
<dbReference type="Pfam" id="PF00440">
    <property type="entry name" value="TetR_N"/>
    <property type="match status" value="1"/>
</dbReference>
<evidence type="ECO:0000259" key="4">
    <source>
        <dbReference type="PROSITE" id="PS50977"/>
    </source>
</evidence>
<evidence type="ECO:0000313" key="5">
    <source>
        <dbReference type="EMBL" id="SDO81669.1"/>
    </source>
</evidence>
<evidence type="ECO:0000256" key="1">
    <source>
        <dbReference type="ARBA" id="ARBA00023125"/>
    </source>
</evidence>
<dbReference type="RefSeq" id="WP_090475867.1">
    <property type="nucleotide sequence ID" value="NZ_LT629710.1"/>
</dbReference>
<sequence>MTGPARTGRRPGNPDTRRQILDSARKVFAGHGFAKASIRRIAAGAGVDPALVHHYFGSKDELFLATVQLPVDPRAVVDQLVLDGPDGLGTRMIGAILQVWESPAGASLIAAIRTAIGDPTTTRALGEFITAEIVTRLLHSLNCPPSEVHLRTGLVISQVLGVVVGRYVLALEALTQLGTAEIAAAVGPTLQAYLTGTLAGAQLSPGEGEPRAGRRPRPAVGRNPSAVHPPVDTRP</sequence>
<accession>A0A1H0MMI8</accession>